<reference evidence="5" key="1">
    <citation type="journal article" date="2019" name="Int. J. Syst. Evol. Microbiol.">
        <title>The Global Catalogue of Microorganisms (GCM) 10K type strain sequencing project: providing services to taxonomists for standard genome sequencing and annotation.</title>
        <authorList>
            <consortium name="The Broad Institute Genomics Platform"/>
            <consortium name="The Broad Institute Genome Sequencing Center for Infectious Disease"/>
            <person name="Wu L."/>
            <person name="Ma J."/>
        </authorList>
    </citation>
    <scope>NUCLEOTIDE SEQUENCE [LARGE SCALE GENOMIC DNA]</scope>
    <source>
        <strain evidence="5">SYNS20</strain>
    </source>
</reference>
<feature type="chain" id="PRO_5046439716" evidence="2">
    <location>
        <begin position="29"/>
        <end position="251"/>
    </location>
</feature>
<dbReference type="EMBL" id="JBHTCF010000001">
    <property type="protein sequence ID" value="MFC7303131.1"/>
    <property type="molecule type" value="Genomic_DNA"/>
</dbReference>
<dbReference type="PROSITE" id="PS51257">
    <property type="entry name" value="PROKAR_LIPOPROTEIN"/>
    <property type="match status" value="1"/>
</dbReference>
<keyword evidence="5" id="KW-1185">Reference proteome</keyword>
<dbReference type="InterPro" id="IPR025326">
    <property type="entry name" value="DUF4232"/>
</dbReference>
<comment type="caution">
    <text evidence="4">The sequence shown here is derived from an EMBL/GenBank/DDBJ whole genome shotgun (WGS) entry which is preliminary data.</text>
</comment>
<feature type="compositionally biased region" description="Gly residues" evidence="1">
    <location>
        <begin position="51"/>
        <end position="96"/>
    </location>
</feature>
<dbReference type="RefSeq" id="WP_381825980.1">
    <property type="nucleotide sequence ID" value="NZ_JBHTCF010000001.1"/>
</dbReference>
<sequence length="251" mass="24888">MRSVRKTWKSYALGVAAVAALLSSTACEPGTDDGAAGDPSGSPSASSSAKPGGGGDGGDSGKSGGDGGKSGGVVGGSEGSGGSGDTGGGSEGGGGADDGDGAGTDDAAKCHSDNMELSVAEKNPNGTVPVLLVTATNVGDETCWAWLPELSFDDSRPTRIEESTQPQAVVSIEPGASAYAGISTSALSEEGGKGFDPDSVSVGFAYASEGDEADVQGPHVTLELPKSVRWYSETSARATFWQQKESDALNW</sequence>
<evidence type="ECO:0000313" key="4">
    <source>
        <dbReference type="EMBL" id="MFC7303131.1"/>
    </source>
</evidence>
<feature type="compositionally biased region" description="Low complexity" evidence="1">
    <location>
        <begin position="32"/>
        <end position="50"/>
    </location>
</feature>
<protein>
    <submittedName>
        <fullName evidence="4">DUF4232 domain-containing protein</fullName>
    </submittedName>
</protein>
<organism evidence="4 5">
    <name type="scientific">Streptomyces monticola</name>
    <dbReference type="NCBI Taxonomy" id="2666263"/>
    <lineage>
        <taxon>Bacteria</taxon>
        <taxon>Bacillati</taxon>
        <taxon>Actinomycetota</taxon>
        <taxon>Actinomycetes</taxon>
        <taxon>Kitasatosporales</taxon>
        <taxon>Streptomycetaceae</taxon>
        <taxon>Streptomyces</taxon>
    </lineage>
</organism>
<dbReference type="Proteomes" id="UP001596523">
    <property type="component" value="Unassembled WGS sequence"/>
</dbReference>
<evidence type="ECO:0000256" key="2">
    <source>
        <dbReference type="SAM" id="SignalP"/>
    </source>
</evidence>
<evidence type="ECO:0000313" key="5">
    <source>
        <dbReference type="Proteomes" id="UP001596523"/>
    </source>
</evidence>
<gene>
    <name evidence="4" type="ORF">ACFQVC_02710</name>
</gene>
<evidence type="ECO:0000259" key="3">
    <source>
        <dbReference type="Pfam" id="PF14016"/>
    </source>
</evidence>
<feature type="domain" description="DUF4232" evidence="3">
    <location>
        <begin position="110"/>
        <end position="227"/>
    </location>
</feature>
<dbReference type="Pfam" id="PF14016">
    <property type="entry name" value="DUF4232"/>
    <property type="match status" value="1"/>
</dbReference>
<feature type="signal peptide" evidence="2">
    <location>
        <begin position="1"/>
        <end position="28"/>
    </location>
</feature>
<name>A0ABW2JAY3_9ACTN</name>
<keyword evidence="2" id="KW-0732">Signal</keyword>
<accession>A0ABW2JAY3</accession>
<feature type="region of interest" description="Disordered" evidence="1">
    <location>
        <begin position="26"/>
        <end position="109"/>
    </location>
</feature>
<evidence type="ECO:0000256" key="1">
    <source>
        <dbReference type="SAM" id="MobiDB-lite"/>
    </source>
</evidence>
<proteinExistence type="predicted"/>